<reference evidence="1" key="1">
    <citation type="journal article" date="2013" name="Nat. Commun.">
        <title>Whole-genome sequencing of Oryza brachyantha reveals mechanisms underlying Oryza genome evolution.</title>
        <authorList>
            <person name="Chen J."/>
            <person name="Huang Q."/>
            <person name="Gao D."/>
            <person name="Wang J."/>
            <person name="Lang Y."/>
            <person name="Liu T."/>
            <person name="Li B."/>
            <person name="Bai Z."/>
            <person name="Luis Goicoechea J."/>
            <person name="Liang C."/>
            <person name="Chen C."/>
            <person name="Zhang W."/>
            <person name="Sun S."/>
            <person name="Liao Y."/>
            <person name="Zhang X."/>
            <person name="Yang L."/>
            <person name="Song C."/>
            <person name="Wang M."/>
            <person name="Shi J."/>
            <person name="Liu G."/>
            <person name="Liu J."/>
            <person name="Zhou H."/>
            <person name="Zhou W."/>
            <person name="Yu Q."/>
            <person name="An N."/>
            <person name="Chen Y."/>
            <person name="Cai Q."/>
            <person name="Wang B."/>
            <person name="Liu B."/>
            <person name="Min J."/>
            <person name="Huang Y."/>
            <person name="Wu H."/>
            <person name="Li Z."/>
            <person name="Zhang Y."/>
            <person name="Yin Y."/>
            <person name="Song W."/>
            <person name="Jiang J."/>
            <person name="Jackson S.A."/>
            <person name="Wing R.A."/>
            <person name="Wang J."/>
            <person name="Chen M."/>
        </authorList>
    </citation>
    <scope>NUCLEOTIDE SEQUENCE [LARGE SCALE GENOMIC DNA]</scope>
    <source>
        <strain evidence="1">cv. IRGC 101232</strain>
    </source>
</reference>
<dbReference type="EnsemblPlants" id="OB09G26420.1">
    <property type="protein sequence ID" value="OB09G26420.1"/>
    <property type="gene ID" value="OB09G26420"/>
</dbReference>
<keyword evidence="2" id="KW-1185">Reference proteome</keyword>
<accession>J3N063</accession>
<name>J3N063_ORYBR</name>
<dbReference type="HOGENOM" id="CLU_2501571_0_0_1"/>
<evidence type="ECO:0000313" key="1">
    <source>
        <dbReference type="EnsemblPlants" id="OB09G26420.1"/>
    </source>
</evidence>
<protein>
    <submittedName>
        <fullName evidence="1">Uncharacterized protein</fullName>
    </submittedName>
</protein>
<dbReference type="Proteomes" id="UP000006038">
    <property type="component" value="Chromosome 9"/>
</dbReference>
<organism evidence="1">
    <name type="scientific">Oryza brachyantha</name>
    <name type="common">malo sina</name>
    <dbReference type="NCBI Taxonomy" id="4533"/>
    <lineage>
        <taxon>Eukaryota</taxon>
        <taxon>Viridiplantae</taxon>
        <taxon>Streptophyta</taxon>
        <taxon>Embryophyta</taxon>
        <taxon>Tracheophyta</taxon>
        <taxon>Spermatophyta</taxon>
        <taxon>Magnoliopsida</taxon>
        <taxon>Liliopsida</taxon>
        <taxon>Poales</taxon>
        <taxon>Poaceae</taxon>
        <taxon>BOP clade</taxon>
        <taxon>Oryzoideae</taxon>
        <taxon>Oryzeae</taxon>
        <taxon>Oryzinae</taxon>
        <taxon>Oryza</taxon>
    </lineage>
</organism>
<evidence type="ECO:0000313" key="2">
    <source>
        <dbReference type="Proteomes" id="UP000006038"/>
    </source>
</evidence>
<proteinExistence type="predicted"/>
<dbReference type="AlphaFoldDB" id="J3N063"/>
<dbReference type="Gramene" id="OB09G26420.1">
    <property type="protein sequence ID" value="OB09G26420.1"/>
    <property type="gene ID" value="OB09G26420"/>
</dbReference>
<reference evidence="1" key="2">
    <citation type="submission" date="2013-04" db="UniProtKB">
        <authorList>
            <consortium name="EnsemblPlants"/>
        </authorList>
    </citation>
    <scope>IDENTIFICATION</scope>
</reference>
<sequence length="86" mass="9926">MLLKIFGNNLQAYIMTKCWSEMDPRRLAENVWQTVLLRRSHEAFSFDCVQALPLDHHSEVEAIGPDIVKMLHNDILGESVAEFLSR</sequence>